<sequence>MTPKDAYQERIRETLYPLFLMKRRVNLYKLFLVMPSSQSHETPSTASRPQRLRKPPSNPGMISPSPDSRRRVSVDRLPRPSQRTSSSTVIEVVDVTTEDDDEDVLLDNSSNKGNPVVNHPLQAPVQPLLHKKLYAKILRKRMVKSGREVDKVIQAKTPKFKVIMVNRII</sequence>
<feature type="region of interest" description="Disordered" evidence="1">
    <location>
        <begin position="36"/>
        <end position="87"/>
    </location>
</feature>
<dbReference type="EMBL" id="GL883103">
    <property type="protein sequence ID" value="EGG07672.1"/>
    <property type="molecule type" value="Genomic_DNA"/>
</dbReference>
<dbReference type="GeneID" id="18922695"/>
<evidence type="ECO:0000256" key="1">
    <source>
        <dbReference type="SAM" id="MobiDB-lite"/>
    </source>
</evidence>
<feature type="compositionally biased region" description="Polar residues" evidence="1">
    <location>
        <begin position="36"/>
        <end position="48"/>
    </location>
</feature>
<gene>
    <name evidence="2" type="ORF">MELLADRAFT_105718</name>
</gene>
<accession>F4RJ51</accession>
<dbReference type="HOGENOM" id="CLU_1578859_0_0_1"/>
<dbReference type="VEuPathDB" id="FungiDB:MELLADRAFT_105718"/>
<reference evidence="3" key="1">
    <citation type="journal article" date="2011" name="Proc. Natl. Acad. Sci. U.S.A.">
        <title>Obligate biotrophy features unraveled by the genomic analysis of rust fungi.</title>
        <authorList>
            <person name="Duplessis S."/>
            <person name="Cuomo C.A."/>
            <person name="Lin Y.-C."/>
            <person name="Aerts A."/>
            <person name="Tisserant E."/>
            <person name="Veneault-Fourrey C."/>
            <person name="Joly D.L."/>
            <person name="Hacquard S."/>
            <person name="Amselem J."/>
            <person name="Cantarel B.L."/>
            <person name="Chiu R."/>
            <person name="Coutinho P.M."/>
            <person name="Feau N."/>
            <person name="Field M."/>
            <person name="Frey P."/>
            <person name="Gelhaye E."/>
            <person name="Goldberg J."/>
            <person name="Grabherr M.G."/>
            <person name="Kodira C.D."/>
            <person name="Kohler A."/>
            <person name="Kuees U."/>
            <person name="Lindquist E.A."/>
            <person name="Lucas S.M."/>
            <person name="Mago R."/>
            <person name="Mauceli E."/>
            <person name="Morin E."/>
            <person name="Murat C."/>
            <person name="Pangilinan J.L."/>
            <person name="Park R."/>
            <person name="Pearson M."/>
            <person name="Quesneville H."/>
            <person name="Rouhier N."/>
            <person name="Sakthikumar S."/>
            <person name="Salamov A.A."/>
            <person name="Schmutz J."/>
            <person name="Selles B."/>
            <person name="Shapiro H."/>
            <person name="Tanguay P."/>
            <person name="Tuskan G.A."/>
            <person name="Henrissat B."/>
            <person name="Van de Peer Y."/>
            <person name="Rouze P."/>
            <person name="Ellis J.G."/>
            <person name="Dodds P.N."/>
            <person name="Schein J.E."/>
            <person name="Zhong S."/>
            <person name="Hamelin R.C."/>
            <person name="Grigoriev I.V."/>
            <person name="Szabo L.J."/>
            <person name="Martin F."/>
        </authorList>
    </citation>
    <scope>NUCLEOTIDE SEQUENCE [LARGE SCALE GENOMIC DNA]</scope>
    <source>
        <strain evidence="3">98AG31 / pathotype 3-4-7</strain>
    </source>
</reference>
<evidence type="ECO:0000313" key="2">
    <source>
        <dbReference type="EMBL" id="EGG07672.1"/>
    </source>
</evidence>
<feature type="compositionally biased region" description="Basic and acidic residues" evidence="1">
    <location>
        <begin position="67"/>
        <end position="78"/>
    </location>
</feature>
<name>F4RJ51_MELLP</name>
<dbReference type="RefSeq" id="XP_007409004.1">
    <property type="nucleotide sequence ID" value="XM_007408942.1"/>
</dbReference>
<dbReference type="Proteomes" id="UP000001072">
    <property type="component" value="Unassembled WGS sequence"/>
</dbReference>
<dbReference type="KEGG" id="mlr:MELLADRAFT_105718"/>
<dbReference type="InParanoid" id="F4RJ51"/>
<evidence type="ECO:0000313" key="3">
    <source>
        <dbReference type="Proteomes" id="UP000001072"/>
    </source>
</evidence>
<dbReference type="AlphaFoldDB" id="F4RJ51"/>
<proteinExistence type="predicted"/>
<organism evidence="3">
    <name type="scientific">Melampsora larici-populina (strain 98AG31 / pathotype 3-4-7)</name>
    <name type="common">Poplar leaf rust fungus</name>
    <dbReference type="NCBI Taxonomy" id="747676"/>
    <lineage>
        <taxon>Eukaryota</taxon>
        <taxon>Fungi</taxon>
        <taxon>Dikarya</taxon>
        <taxon>Basidiomycota</taxon>
        <taxon>Pucciniomycotina</taxon>
        <taxon>Pucciniomycetes</taxon>
        <taxon>Pucciniales</taxon>
        <taxon>Melampsoraceae</taxon>
        <taxon>Melampsora</taxon>
    </lineage>
</organism>
<keyword evidence="3" id="KW-1185">Reference proteome</keyword>
<protein>
    <submittedName>
        <fullName evidence="2">Uncharacterized protein</fullName>
    </submittedName>
</protein>